<sequence length="180" mass="19844">MRGYTQTITVIQRHCAGGRSVAGGAWVGLHLQTALHWGAKHGREDIISLMAKAGADINTKAVIAGYTPLHIAALHGHRHIVDLLIGTYGAKESLRDYSGHLACQYLNIQDPPGGDNELQFHMAQAQERRNRKLSAFFYPKASGSTKKKWGSVEDLVPVTEEKGTPHQVILPAFRPRKFSR</sequence>
<dbReference type="EMBL" id="JAFDVH010000005">
    <property type="protein sequence ID" value="KAG7478326.1"/>
    <property type="molecule type" value="Genomic_DNA"/>
</dbReference>
<reference evidence="5" key="1">
    <citation type="submission" date="2021-01" db="EMBL/GenBank/DDBJ databases">
        <authorList>
            <person name="Zahm M."/>
            <person name="Roques C."/>
            <person name="Cabau C."/>
            <person name="Klopp C."/>
            <person name="Donnadieu C."/>
            <person name="Jouanno E."/>
            <person name="Lampietro C."/>
            <person name="Louis A."/>
            <person name="Herpin A."/>
            <person name="Echchiki A."/>
            <person name="Berthelot C."/>
            <person name="Parey E."/>
            <person name="Roest-Crollius H."/>
            <person name="Braasch I."/>
            <person name="Postlethwait J."/>
            <person name="Bobe J."/>
            <person name="Montfort J."/>
            <person name="Bouchez O."/>
            <person name="Begum T."/>
            <person name="Mejri S."/>
            <person name="Adams A."/>
            <person name="Chen W.-J."/>
            <person name="Guiguen Y."/>
        </authorList>
    </citation>
    <scope>NUCLEOTIDE SEQUENCE</scope>
    <source>
        <strain evidence="5">YG-15Mar2019-1</strain>
        <tissue evidence="5">Brain</tissue>
    </source>
</reference>
<evidence type="ECO:0000256" key="1">
    <source>
        <dbReference type="ARBA" id="ARBA00022737"/>
    </source>
</evidence>
<evidence type="ECO:0000256" key="3">
    <source>
        <dbReference type="ARBA" id="ARBA00038122"/>
    </source>
</evidence>
<gene>
    <name evidence="5" type="ORF">MATL_G00079280</name>
</gene>
<organism evidence="5 6">
    <name type="scientific">Megalops atlanticus</name>
    <name type="common">Tarpon</name>
    <name type="synonym">Clupea gigantea</name>
    <dbReference type="NCBI Taxonomy" id="7932"/>
    <lineage>
        <taxon>Eukaryota</taxon>
        <taxon>Metazoa</taxon>
        <taxon>Chordata</taxon>
        <taxon>Craniata</taxon>
        <taxon>Vertebrata</taxon>
        <taxon>Euteleostomi</taxon>
        <taxon>Actinopterygii</taxon>
        <taxon>Neopterygii</taxon>
        <taxon>Teleostei</taxon>
        <taxon>Elopiformes</taxon>
        <taxon>Megalopidae</taxon>
        <taxon>Megalops</taxon>
    </lineage>
</organism>
<feature type="repeat" description="ANK" evidence="4">
    <location>
        <begin position="64"/>
        <end position="85"/>
    </location>
</feature>
<dbReference type="SMART" id="SM00248">
    <property type="entry name" value="ANK"/>
    <property type="match status" value="2"/>
</dbReference>
<keyword evidence="6" id="KW-1185">Reference proteome</keyword>
<keyword evidence="2 4" id="KW-0040">ANK repeat</keyword>
<proteinExistence type="inferred from homology"/>
<dbReference type="InterPro" id="IPR002110">
    <property type="entry name" value="Ankyrin_rpt"/>
</dbReference>
<dbReference type="OrthoDB" id="539213at2759"/>
<accession>A0A9D3TFD1</accession>
<keyword evidence="1" id="KW-0677">Repeat</keyword>
<dbReference type="PROSITE" id="PS50088">
    <property type="entry name" value="ANK_REPEAT"/>
    <property type="match status" value="2"/>
</dbReference>
<dbReference type="PANTHER" id="PTHR14491">
    <property type="entry name" value="SOSONDOWAH, ISOFORM G"/>
    <property type="match status" value="1"/>
</dbReference>
<evidence type="ECO:0008006" key="7">
    <source>
        <dbReference type="Google" id="ProtNLM"/>
    </source>
</evidence>
<evidence type="ECO:0000313" key="6">
    <source>
        <dbReference type="Proteomes" id="UP001046870"/>
    </source>
</evidence>
<dbReference type="Gene3D" id="1.25.40.20">
    <property type="entry name" value="Ankyrin repeat-containing domain"/>
    <property type="match status" value="1"/>
</dbReference>
<evidence type="ECO:0000256" key="2">
    <source>
        <dbReference type="ARBA" id="ARBA00023043"/>
    </source>
</evidence>
<dbReference type="Pfam" id="PF13637">
    <property type="entry name" value="Ank_4"/>
    <property type="match status" value="1"/>
</dbReference>
<comment type="caution">
    <text evidence="5">The sequence shown here is derived from an EMBL/GenBank/DDBJ whole genome shotgun (WGS) entry which is preliminary data.</text>
</comment>
<comment type="similarity">
    <text evidence="3">Belongs to the SOWAH family.</text>
</comment>
<name>A0A9D3TFD1_MEGAT</name>
<dbReference type="PANTHER" id="PTHR14491:SF9">
    <property type="entry name" value="ANKYRIN REPEAT DOMAIN-CONTAINING PROTEIN SOWAHB-LIKE"/>
    <property type="match status" value="1"/>
</dbReference>
<evidence type="ECO:0000256" key="4">
    <source>
        <dbReference type="PROSITE-ProRule" id="PRU00023"/>
    </source>
</evidence>
<dbReference type="InterPro" id="IPR036770">
    <property type="entry name" value="Ankyrin_rpt-contain_sf"/>
</dbReference>
<evidence type="ECO:0000313" key="5">
    <source>
        <dbReference type="EMBL" id="KAG7478326.1"/>
    </source>
</evidence>
<dbReference type="SUPFAM" id="SSF48403">
    <property type="entry name" value="Ankyrin repeat"/>
    <property type="match status" value="1"/>
</dbReference>
<dbReference type="Proteomes" id="UP001046870">
    <property type="component" value="Chromosome 5"/>
</dbReference>
<feature type="repeat" description="ANK" evidence="4">
    <location>
        <begin position="30"/>
        <end position="62"/>
    </location>
</feature>
<dbReference type="PROSITE" id="PS50297">
    <property type="entry name" value="ANK_REP_REGION"/>
    <property type="match status" value="2"/>
</dbReference>
<dbReference type="AlphaFoldDB" id="A0A9D3TFD1"/>
<protein>
    <recommendedName>
        <fullName evidence="7">Ankyrin repeat domain-containing protein SOWAHA</fullName>
    </recommendedName>
</protein>